<organism evidence="7">
    <name type="scientific">Cuerna arida</name>
    <dbReference type="NCBI Taxonomy" id="1464854"/>
    <lineage>
        <taxon>Eukaryota</taxon>
        <taxon>Metazoa</taxon>
        <taxon>Ecdysozoa</taxon>
        <taxon>Arthropoda</taxon>
        <taxon>Hexapoda</taxon>
        <taxon>Insecta</taxon>
        <taxon>Pterygota</taxon>
        <taxon>Neoptera</taxon>
        <taxon>Paraneoptera</taxon>
        <taxon>Hemiptera</taxon>
        <taxon>Auchenorrhyncha</taxon>
        <taxon>Membracoidea</taxon>
        <taxon>Cicadellidae</taxon>
        <taxon>Cicadellinae</taxon>
        <taxon>Proconiini</taxon>
        <taxon>Cuerna</taxon>
    </lineage>
</organism>
<proteinExistence type="inferred from homology"/>
<dbReference type="PANTHER" id="PTHR14728:SF2">
    <property type="entry name" value="PROTEIN AURORA BOREALIS"/>
    <property type="match status" value="1"/>
</dbReference>
<feature type="compositionally biased region" description="Polar residues" evidence="6">
    <location>
        <begin position="133"/>
        <end position="142"/>
    </location>
</feature>
<evidence type="ECO:0000256" key="3">
    <source>
        <dbReference type="ARBA" id="ARBA00022618"/>
    </source>
</evidence>
<dbReference type="GO" id="GO:0007088">
    <property type="term" value="P:regulation of mitotic nuclear division"/>
    <property type="evidence" value="ECO:0007669"/>
    <property type="project" value="TreeGrafter"/>
</dbReference>
<dbReference type="AlphaFoldDB" id="A0A1B6ELS3"/>
<comment type="similarity">
    <text evidence="1">Belongs to the BORA family.</text>
</comment>
<sequence>MCDTPVRHDEVPYTRTSLRSRVLIAAGNNRAAKEKLIRATATPEGKENRVRRIHSLVERNEQVCNAVEKDEDMNSVAGCDTSLIEMNQNEIELATPCDNIRPFRPKSIHMEEESYMDFKKHSTPRSKFPVRAASSTPNQDMFNNSKLARNVATQTKFTLSTRDREELSDDLKSFCINMEASLGKNNQISDSIQSSCLMSVSDSSSPLRNFCSSRLINGEKTPVWKTQRKLSLRSKTIICSAIEKSKDKPSNIITRHKSVEERSLFSNTFSLMPQLRTPPQSEKVLHNPFEKDLTERLGKSVFSPNVFENVMSPSEDSEYLRWTIEDISSINPVPIEEDFTLPSDDEDPERESQVQQEIERYFSETHNVLSPHDLSTPSNSQKIKESKVHVGATTSTPQKIIRETVKELTTASTQTDLILPEILPDKLEDSLRSYFKIFQNDDFNLSASNLRRKLFFHSEDEPPSPVRFEFCSSPVTSGQWQIENSPFASSKNGRHFTPVTRHEDLSSPEISPVVDESMSMRIKNDSLSNCKKTLHYYFTGDLNTHITKDSSCGEPVVNSTVIMNTVDSDRPCDMTLDCSVGASSVLPSSQDTGYQTEDSCPHHSPQHKLLSASTPTRR</sequence>
<dbReference type="Pfam" id="PF15280">
    <property type="entry name" value="BORA_N"/>
    <property type="match status" value="1"/>
</dbReference>
<keyword evidence="4" id="KW-0498">Mitosis</keyword>
<dbReference type="EMBL" id="GECZ01030898">
    <property type="protein sequence ID" value="JAS38871.1"/>
    <property type="molecule type" value="Transcribed_RNA"/>
</dbReference>
<feature type="region of interest" description="Disordered" evidence="6">
    <location>
        <begin position="118"/>
        <end position="142"/>
    </location>
</feature>
<dbReference type="PANTHER" id="PTHR14728">
    <property type="entry name" value="PROTEIN AURORA BOREALIS"/>
    <property type="match status" value="1"/>
</dbReference>
<dbReference type="GO" id="GO:0051301">
    <property type="term" value="P:cell division"/>
    <property type="evidence" value="ECO:0007669"/>
    <property type="project" value="UniProtKB-KW"/>
</dbReference>
<accession>A0A1B6ELS3</accession>
<name>A0A1B6ELS3_9HEMI</name>
<dbReference type="GO" id="GO:0005737">
    <property type="term" value="C:cytoplasm"/>
    <property type="evidence" value="ECO:0007669"/>
    <property type="project" value="TreeGrafter"/>
</dbReference>
<protein>
    <recommendedName>
        <fullName evidence="2">Protein aurora borealis</fullName>
    </recommendedName>
</protein>
<evidence type="ECO:0000313" key="7">
    <source>
        <dbReference type="EMBL" id="JAS38871.1"/>
    </source>
</evidence>
<feature type="region of interest" description="Disordered" evidence="6">
    <location>
        <begin position="586"/>
        <end position="618"/>
    </location>
</feature>
<evidence type="ECO:0000256" key="2">
    <source>
        <dbReference type="ARBA" id="ARBA00020055"/>
    </source>
</evidence>
<gene>
    <name evidence="7" type="ORF">g.27824</name>
</gene>
<dbReference type="GO" id="GO:0005634">
    <property type="term" value="C:nucleus"/>
    <property type="evidence" value="ECO:0007669"/>
    <property type="project" value="TreeGrafter"/>
</dbReference>
<dbReference type="InterPro" id="IPR023252">
    <property type="entry name" value="Aurora_borealis_protein"/>
</dbReference>
<evidence type="ECO:0000256" key="6">
    <source>
        <dbReference type="SAM" id="MobiDB-lite"/>
    </source>
</evidence>
<evidence type="ECO:0000256" key="1">
    <source>
        <dbReference type="ARBA" id="ARBA00010963"/>
    </source>
</evidence>
<evidence type="ECO:0000256" key="5">
    <source>
        <dbReference type="ARBA" id="ARBA00023306"/>
    </source>
</evidence>
<dbReference type="PRINTS" id="PR02038">
    <property type="entry name" value="AURORABORA"/>
</dbReference>
<reference evidence="7" key="1">
    <citation type="submission" date="2015-11" db="EMBL/GenBank/DDBJ databases">
        <title>De novo transcriptome assembly of four potential Pierce s Disease insect vectors from Arizona vineyards.</title>
        <authorList>
            <person name="Tassone E.E."/>
        </authorList>
    </citation>
    <scope>NUCLEOTIDE SEQUENCE</scope>
</reference>
<evidence type="ECO:0000256" key="4">
    <source>
        <dbReference type="ARBA" id="ARBA00022776"/>
    </source>
</evidence>
<dbReference type="GO" id="GO:0060236">
    <property type="term" value="P:regulation of mitotic spindle organization"/>
    <property type="evidence" value="ECO:0007669"/>
    <property type="project" value="TreeGrafter"/>
</dbReference>
<dbReference type="GO" id="GO:0019901">
    <property type="term" value="F:protein kinase binding"/>
    <property type="evidence" value="ECO:0007669"/>
    <property type="project" value="TreeGrafter"/>
</dbReference>
<keyword evidence="5" id="KW-0131">Cell cycle</keyword>
<keyword evidence="3" id="KW-0132">Cell division</keyword>
<feature type="compositionally biased region" description="Polar residues" evidence="6">
    <location>
        <begin position="586"/>
        <end position="598"/>
    </location>
</feature>